<dbReference type="Gene3D" id="2.40.128.20">
    <property type="match status" value="1"/>
</dbReference>
<reference evidence="3 4" key="2">
    <citation type="submission" date="2019-01" db="EMBL/GenBank/DDBJ databases">
        <title>The decoding of complex shrimp genome reveals the adaptation for benthos swimmer, frequently molting mechanism and breeding impact on genome.</title>
        <authorList>
            <person name="Sun Y."/>
            <person name="Gao Y."/>
            <person name="Yu Y."/>
        </authorList>
    </citation>
    <scope>NUCLEOTIDE SEQUENCE [LARGE SCALE GENOMIC DNA]</scope>
    <source>
        <tissue evidence="3">Muscle</tissue>
    </source>
</reference>
<evidence type="ECO:0000313" key="3">
    <source>
        <dbReference type="EMBL" id="ROT76342.1"/>
    </source>
</evidence>
<dbReference type="SUPFAM" id="SSF50814">
    <property type="entry name" value="Lipocalins"/>
    <property type="match status" value="1"/>
</dbReference>
<proteinExistence type="predicted"/>
<feature type="chain" id="PRO_5019411050" evidence="2">
    <location>
        <begin position="26"/>
        <end position="311"/>
    </location>
</feature>
<sequence length="311" mass="33694">MAPSGGALCCVLLLVFLLQTRPVGSYIFKTGECPSVNPVSNFAFAQFAGTWHVIQSSNTASRCYSLSFSENGGSFFLTMNKQIFSLRAAGIVHNLRFESQIYPNPNNPASMVLRIPSNLYQDVSYQIISTDYTTWATAWSCKPTVFGHMESVLIMGRSRELPLSELRSIRLDLETAGVSVDELSSVQQTECNPDLGGGRFTLDLASDLADTLVDWTALIPSSTIPGLSPSGCFVQEGDFYLYLETCNATASNVIFDPNDPSEGNETGGEDDSADHGVPESSKVPCSAQHQREKIPGEIKPTGPQWTLPGQA</sequence>
<dbReference type="PANTHER" id="PTHR10612">
    <property type="entry name" value="APOLIPOPROTEIN D"/>
    <property type="match status" value="1"/>
</dbReference>
<dbReference type="InterPro" id="IPR022272">
    <property type="entry name" value="Lipocalin_CS"/>
</dbReference>
<dbReference type="InterPro" id="IPR012674">
    <property type="entry name" value="Calycin"/>
</dbReference>
<gene>
    <name evidence="3" type="ORF">C7M84_005070</name>
</gene>
<dbReference type="GO" id="GO:0005737">
    <property type="term" value="C:cytoplasm"/>
    <property type="evidence" value="ECO:0007669"/>
    <property type="project" value="TreeGrafter"/>
</dbReference>
<organism evidence="3 4">
    <name type="scientific">Penaeus vannamei</name>
    <name type="common">Whiteleg shrimp</name>
    <name type="synonym">Litopenaeus vannamei</name>
    <dbReference type="NCBI Taxonomy" id="6689"/>
    <lineage>
        <taxon>Eukaryota</taxon>
        <taxon>Metazoa</taxon>
        <taxon>Ecdysozoa</taxon>
        <taxon>Arthropoda</taxon>
        <taxon>Crustacea</taxon>
        <taxon>Multicrustacea</taxon>
        <taxon>Malacostraca</taxon>
        <taxon>Eumalacostraca</taxon>
        <taxon>Eucarida</taxon>
        <taxon>Decapoda</taxon>
        <taxon>Dendrobranchiata</taxon>
        <taxon>Penaeoidea</taxon>
        <taxon>Penaeidae</taxon>
        <taxon>Penaeus</taxon>
    </lineage>
</organism>
<dbReference type="EMBL" id="QCYY01001670">
    <property type="protein sequence ID" value="ROT76342.1"/>
    <property type="molecule type" value="Genomic_DNA"/>
</dbReference>
<dbReference type="GO" id="GO:0000302">
    <property type="term" value="P:response to reactive oxygen species"/>
    <property type="evidence" value="ECO:0007669"/>
    <property type="project" value="TreeGrafter"/>
</dbReference>
<evidence type="ECO:0000256" key="2">
    <source>
        <dbReference type="SAM" id="SignalP"/>
    </source>
</evidence>
<keyword evidence="3" id="KW-0449">Lipoprotein</keyword>
<protein>
    <submittedName>
        <fullName evidence="3">Putative apolipoprotein D-like</fullName>
    </submittedName>
</protein>
<dbReference type="PANTHER" id="PTHR10612:SF49">
    <property type="entry name" value="APOLIPOPROTEIN D-LIKE PROTEIN"/>
    <property type="match status" value="1"/>
</dbReference>
<comment type="caution">
    <text evidence="3">The sequence shown here is derived from an EMBL/GenBank/DDBJ whole genome shotgun (WGS) entry which is preliminary data.</text>
</comment>
<name>A0A423TIR5_PENVA</name>
<dbReference type="GO" id="GO:0006629">
    <property type="term" value="P:lipid metabolic process"/>
    <property type="evidence" value="ECO:0007669"/>
    <property type="project" value="TreeGrafter"/>
</dbReference>
<evidence type="ECO:0000256" key="1">
    <source>
        <dbReference type="SAM" id="MobiDB-lite"/>
    </source>
</evidence>
<reference evidence="3 4" key="1">
    <citation type="submission" date="2018-04" db="EMBL/GenBank/DDBJ databases">
        <authorList>
            <person name="Zhang X."/>
            <person name="Yuan J."/>
            <person name="Li F."/>
            <person name="Xiang J."/>
        </authorList>
    </citation>
    <scope>NUCLEOTIDE SEQUENCE [LARGE SCALE GENOMIC DNA]</scope>
    <source>
        <tissue evidence="3">Muscle</tissue>
    </source>
</reference>
<keyword evidence="2" id="KW-0732">Signal</keyword>
<accession>A0A423TIR5</accession>
<feature type="signal peptide" evidence="2">
    <location>
        <begin position="1"/>
        <end position="25"/>
    </location>
</feature>
<dbReference type="PROSITE" id="PS00213">
    <property type="entry name" value="LIPOCALIN"/>
    <property type="match status" value="1"/>
</dbReference>
<dbReference type="Proteomes" id="UP000283509">
    <property type="component" value="Unassembled WGS sequence"/>
</dbReference>
<evidence type="ECO:0000313" key="4">
    <source>
        <dbReference type="Proteomes" id="UP000283509"/>
    </source>
</evidence>
<dbReference type="OrthoDB" id="565904at2759"/>
<feature type="region of interest" description="Disordered" evidence="1">
    <location>
        <begin position="254"/>
        <end position="311"/>
    </location>
</feature>
<dbReference type="AlphaFoldDB" id="A0A423TIR5"/>
<keyword evidence="4" id="KW-1185">Reference proteome</keyword>